<keyword evidence="4" id="KW-1185">Reference proteome</keyword>
<evidence type="ECO:0000313" key="3">
    <source>
        <dbReference type="EMBL" id="PJM73561.1"/>
    </source>
</evidence>
<dbReference type="InterPro" id="IPR025736">
    <property type="entry name" value="PucR_C-HTH_dom"/>
</dbReference>
<organism evidence="3 4">
    <name type="scientific">Bifidobacterium primatium</name>
    <dbReference type="NCBI Taxonomy" id="2045438"/>
    <lineage>
        <taxon>Bacteria</taxon>
        <taxon>Bacillati</taxon>
        <taxon>Actinomycetota</taxon>
        <taxon>Actinomycetes</taxon>
        <taxon>Bifidobacteriales</taxon>
        <taxon>Bifidobacteriaceae</taxon>
        <taxon>Bifidobacterium</taxon>
    </lineage>
</organism>
<dbReference type="RefSeq" id="WP_100510853.1">
    <property type="nucleotide sequence ID" value="NZ_PEBI01000002.1"/>
</dbReference>
<dbReference type="PANTHER" id="PTHR33744:SF7">
    <property type="entry name" value="PUCR FAMILY TRANSCRIPTIONAL REGULATOR"/>
    <property type="match status" value="1"/>
</dbReference>
<dbReference type="EMBL" id="PEBI01000002">
    <property type="protein sequence ID" value="PJM73561.1"/>
    <property type="molecule type" value="Genomic_DNA"/>
</dbReference>
<dbReference type="Gene3D" id="1.10.10.2840">
    <property type="entry name" value="PucR C-terminal helix-turn-helix domain"/>
    <property type="match status" value="1"/>
</dbReference>
<dbReference type="Proteomes" id="UP000229095">
    <property type="component" value="Unassembled WGS sequence"/>
</dbReference>
<dbReference type="Pfam" id="PF13556">
    <property type="entry name" value="HTH_30"/>
    <property type="match status" value="1"/>
</dbReference>
<evidence type="ECO:0000259" key="1">
    <source>
        <dbReference type="Pfam" id="PF07905"/>
    </source>
</evidence>
<dbReference type="AlphaFoldDB" id="A0A2M9H9T2"/>
<name>A0A2M9H9T2_9BIFI</name>
<evidence type="ECO:0008006" key="5">
    <source>
        <dbReference type="Google" id="ProtNLM"/>
    </source>
</evidence>
<dbReference type="PANTHER" id="PTHR33744">
    <property type="entry name" value="CARBOHYDRATE DIACID REGULATOR"/>
    <property type="match status" value="1"/>
</dbReference>
<evidence type="ECO:0000259" key="2">
    <source>
        <dbReference type="Pfam" id="PF13556"/>
    </source>
</evidence>
<gene>
    <name evidence="3" type="ORF">CS006_05920</name>
</gene>
<protein>
    <recommendedName>
        <fullName evidence="5">PucR family transcriptional regulator</fullName>
    </recommendedName>
</protein>
<dbReference type="InterPro" id="IPR012914">
    <property type="entry name" value="PucR_dom"/>
</dbReference>
<sequence>MRGASFSQRDDSGEGITLDQLLADPSLKLRLICPGAQGSLKRHISWVHPAEILDIAMWSEPGEVLLTTGANFPTESMDADDDHALLVNARKAVGLPARFSSASTAYREWCDAYVTQLSQAGVLAIGFGVAVKHPTTPMALIDAANHVGLPLFEVPLEIPFSPISKAVSRALNNRHDDALRQSSLLQRQVLKAAAGGDSVHATITTAARLASGWAAYVDTDGTVLDISNRTFGKQAQDWAMKLAANVAEARSNASLTTVFGSDSGRDFCAGVVHDASGSHDRLVGIVVVSATQSERTDTLLRSVTMVTADVLSVIVPRLRGEERRIRRLRSACIGAFAQGHGTAMLSMADELWPSGIPQPPLRLICVDGETRMTEHLYRSLADDAASLVDDGVVMFGEYDRRLWIITAAPAAQKVEGELLTRDGIDFGLCDCSSWQAMEERIPEAVQNLHLRRLGEDGRSFSDMSVHELIRPDLAVVYSQELLRPLRHLPRQESDALLSTIRELLATSFNVGATAKRLDVHRHTVENRLNKIERLLGLDLSQEASRVRLWIACSFIRSDR</sequence>
<proteinExistence type="predicted"/>
<dbReference type="InterPro" id="IPR051448">
    <property type="entry name" value="CdaR-like_regulators"/>
</dbReference>
<comment type="caution">
    <text evidence="3">The sequence shown here is derived from an EMBL/GenBank/DDBJ whole genome shotgun (WGS) entry which is preliminary data.</text>
</comment>
<feature type="domain" description="PucR C-terminal helix-turn-helix" evidence="2">
    <location>
        <begin position="496"/>
        <end position="552"/>
    </location>
</feature>
<dbReference type="Pfam" id="PF07905">
    <property type="entry name" value="PucR"/>
    <property type="match status" value="1"/>
</dbReference>
<dbReference type="InterPro" id="IPR042070">
    <property type="entry name" value="PucR_C-HTH_sf"/>
</dbReference>
<reference evidence="3 4" key="1">
    <citation type="submission" date="2017-10" db="EMBL/GenBank/DDBJ databases">
        <title>Draft genome sequences of strains TRE 1, TRE 9, TRE H and TRI 7, isolated from tamarins, belonging to four potential novel Bifidobacterium species.</title>
        <authorList>
            <person name="Mattarelli P."/>
            <person name="Modesto M."/>
            <person name="Puglisi E."/>
            <person name="Morelli L."/>
            <person name="Spezio C."/>
            <person name="Bonetti A."/>
            <person name="Sandri C."/>
        </authorList>
    </citation>
    <scope>NUCLEOTIDE SEQUENCE [LARGE SCALE GENOMIC DNA]</scope>
    <source>
        <strain evidence="4">TRE1</strain>
    </source>
</reference>
<feature type="domain" description="Purine catabolism PurC-like" evidence="1">
    <location>
        <begin position="111"/>
        <end position="171"/>
    </location>
</feature>
<accession>A0A2M9H9T2</accession>
<evidence type="ECO:0000313" key="4">
    <source>
        <dbReference type="Proteomes" id="UP000229095"/>
    </source>
</evidence>